<sequence>CVFHFRRSWSMLQSPDLGSAGSCILLLHSLKICNFLRAARSGNLDKALDHLRNGVDINTCNQNGLNALHLASKEGHAKMVVELLHKEIVLETTTKKGNTALHIAALAGQQDVVRELVNYGANVNAQSQKGFTPLYMAAQENHLEVVKFLLENGANQNVATEDGFTPLAVALQQGHENVVAHLINYGTKGKVRLPALHIAARNDDTRTAAVLLQNDPNADVLSKTGFTPLHIAAHYENLSVAQLLLNRGASVNFTPQNGITPLHIASRRGNIIMVRLLLDRGAQIETRTKDELTPLHCAARNGHVRIAEILLDHGAPIQAKTKNGLSPIHMAAQGDHLDCVRLLLQYSAEIDDITLDHLTPLHVAAHCGHHRVAKLLVEKGAKPNSRALNGFTPLHIACKKNHIRVMELLLKTGASIDAVTESGLTPLHVAAFMGHLPIVKTLLQRGASPNVSNGSLWRGVAGGCTLLSVFLGNLLVTCPLLWPHHFILFLVQKVETPLHMAARAGHMDVAKYLLQNKAKVNAKAKVGRSSHVLVQLSASPPATASLPPFQDDQTPLHCAARIGHTSMVQLLLENNANPNLATTNGYTPLHIAAKQNQMEVASSLLQYGASANAESVQGVTPLHLASQEGHTDMVALLFSKQANGNLGNKSGLTPLHLVAQEGHVPVADVLLKHGVAVDATTRMGYTALHIASHYGNIKLVKFLLQHQADVNAKTKLGYTPLHQAAQQGHTDVVTLLLKHGASPNEISTNGTTPLAIAKRLGYISVTDVLKIVTEETISDKYRMSFPETVDEILDVSEDEGEGLELGRTLRGLLAAPGMAQGGELPGLTGVLQQGRGSPAATSWLGCPLCCAGGLCSDLRMLCRDLGALLAYASAHCRFLVSFMVDARGGSMRGSRHHGLRVIIPPRACAAPTRITCRLVKPQKLPAPPPLAEEEGLASRIIALGPAGAQFLSPVIVEIPHFASYGRGDRELVVLRSENGSVWKEHRNRYEESYMDQLLNGMDEELESQEELEKKRVCRIITTDFPLYFVVMSRICQDCDMIGPEGGCLKSTLVPMVQATFPDTAVTKKVRLALQAQPVPDELVTKLLGNQATFSPIVTVEPRRRKFHRPIGLRIPLPPSWKDNPRDSGEGDTTSLRLLCSVIGGTAQAQWEDITGTTKLVYEKECANFTTNVSARFWLADCPRTAEAVHFATVLYKELTAVPYMAKFVVFAKMNDGREGRLRCYCMTDDKVDKTLEQHENFTEVARSRDIEVVEGMPLHVELSGNLVPIKKATQSRTFLFQSFQENRLAIPFKVMAGAELGCGGALCPVPTPLPGCLVCRSGTAAGKPERRRTLTPLSLRERYSILSESSFGTQPTGSVQTSHLFYAVSLPELARELQFGVDDINRIRVENPNSLLEQSIALLNLWVSREGKGDTPPAFSLLPPRAADRQQLKLQQCLHRLGTGSSCAQGSAHHNRQHGWALSGAAGHTHDPAESRMWSFLVQLLIVVVLLAFFLVSCQNVLYIVRGSVRFLLSHAHRELDKELGESQGLADDEESLSTRVVRRRVLVKVTGREQRRAVHGTEQRQGWGLCRNRSLGLRAGELCCPP</sequence>
<dbReference type="Pfam" id="PF13637">
    <property type="entry name" value="Ank_4"/>
    <property type="match status" value="2"/>
</dbReference>
<dbReference type="InterPro" id="IPR000906">
    <property type="entry name" value="ZU5_dom"/>
</dbReference>
<dbReference type="PANTHER" id="PTHR24123">
    <property type="entry name" value="ANKYRIN REPEAT-CONTAINING"/>
    <property type="match status" value="1"/>
</dbReference>
<evidence type="ECO:0000256" key="1">
    <source>
        <dbReference type="ARBA" id="ARBA00004245"/>
    </source>
</evidence>
<feature type="repeat" description="ANK" evidence="9">
    <location>
        <begin position="389"/>
        <end position="421"/>
    </location>
</feature>
<dbReference type="InterPro" id="IPR000488">
    <property type="entry name" value="Death_dom"/>
</dbReference>
<feature type="repeat" description="ANK" evidence="9">
    <location>
        <begin position="162"/>
        <end position="186"/>
    </location>
</feature>
<dbReference type="FunFam" id="1.25.40.20:FF:000003">
    <property type="entry name" value="Ankyrin, isoform B"/>
    <property type="match status" value="1"/>
</dbReference>
<keyword evidence="14" id="KW-1185">Reference proteome</keyword>
<evidence type="ECO:0000256" key="5">
    <source>
        <dbReference type="ARBA" id="ARBA00022737"/>
    </source>
</evidence>
<reference evidence="13" key="3">
    <citation type="submission" date="2025-09" db="UniProtKB">
        <authorList>
            <consortium name="Ensembl"/>
        </authorList>
    </citation>
    <scope>IDENTIFICATION</scope>
</reference>
<dbReference type="PROSITE" id="PS50017">
    <property type="entry name" value="DEATH_DOMAIN"/>
    <property type="match status" value="1"/>
</dbReference>
<dbReference type="GeneTree" id="ENSGT00940000155760"/>
<dbReference type="Pfam" id="PF00791">
    <property type="entry name" value="ZU5"/>
    <property type="match status" value="1"/>
</dbReference>
<proteinExistence type="predicted"/>
<keyword evidence="5" id="KW-0677">Repeat</keyword>
<dbReference type="InterPro" id="IPR002110">
    <property type="entry name" value="Ankyrin_rpt"/>
</dbReference>
<dbReference type="PROSITE" id="PS50297">
    <property type="entry name" value="ANK_REP_REGION"/>
    <property type="match status" value="18"/>
</dbReference>
<feature type="domain" description="Death" evidence="11">
    <location>
        <begin position="1372"/>
        <end position="1415"/>
    </location>
</feature>
<evidence type="ECO:0000256" key="6">
    <source>
        <dbReference type="ARBA" id="ARBA00023043"/>
    </source>
</evidence>
<name>A0A8C2TTT9_COTJA</name>
<dbReference type="InterPro" id="IPR036770">
    <property type="entry name" value="Ankyrin_rpt-contain_sf"/>
</dbReference>
<feature type="repeat" description="ANK" evidence="9">
    <location>
        <begin position="584"/>
        <end position="616"/>
    </location>
</feature>
<dbReference type="Pfam" id="PF00023">
    <property type="entry name" value="Ank"/>
    <property type="match status" value="3"/>
</dbReference>
<dbReference type="GO" id="GO:0005856">
    <property type="term" value="C:cytoskeleton"/>
    <property type="evidence" value="ECO:0007669"/>
    <property type="project" value="UniProtKB-SubCell"/>
</dbReference>
<dbReference type="Pfam" id="PF17809">
    <property type="entry name" value="UPA_2"/>
    <property type="match status" value="1"/>
</dbReference>
<feature type="repeat" description="ANK" evidence="9">
    <location>
        <begin position="257"/>
        <end position="289"/>
    </location>
</feature>
<dbReference type="PROSITE" id="PS50088">
    <property type="entry name" value="ANK_REPEAT"/>
    <property type="match status" value="18"/>
</dbReference>
<keyword evidence="8" id="KW-0206">Cytoskeleton</keyword>
<feature type="repeat" description="ANK" evidence="9">
    <location>
        <begin position="551"/>
        <end position="583"/>
    </location>
</feature>
<dbReference type="Pfam" id="PF12796">
    <property type="entry name" value="Ank_2"/>
    <property type="match status" value="5"/>
</dbReference>
<feature type="repeat" description="ANK" evidence="9">
    <location>
        <begin position="422"/>
        <end position="454"/>
    </location>
</feature>
<evidence type="ECO:0000256" key="8">
    <source>
        <dbReference type="ARBA" id="ARBA00023212"/>
    </source>
</evidence>
<keyword evidence="10" id="KW-0812">Transmembrane</keyword>
<dbReference type="FunFam" id="1.25.40.20:FF:000001">
    <property type="entry name" value="Ankyrin-2 isoform 2"/>
    <property type="match status" value="1"/>
</dbReference>
<dbReference type="PROSITE" id="PS51145">
    <property type="entry name" value="ZU5"/>
    <property type="match status" value="2"/>
</dbReference>
<feature type="repeat" description="ANK" evidence="9">
    <location>
        <begin position="224"/>
        <end position="256"/>
    </location>
</feature>
<evidence type="ECO:0000313" key="13">
    <source>
        <dbReference type="Ensembl" id="ENSCJPP00005018829.1"/>
    </source>
</evidence>
<dbReference type="Pfam" id="PF00531">
    <property type="entry name" value="Death"/>
    <property type="match status" value="1"/>
</dbReference>
<keyword evidence="10" id="KW-1133">Transmembrane helix</keyword>
<feature type="repeat" description="ANK" evidence="9">
    <location>
        <begin position="323"/>
        <end position="355"/>
    </location>
</feature>
<dbReference type="SUPFAM" id="SSF48403">
    <property type="entry name" value="Ankyrin repeat"/>
    <property type="match status" value="2"/>
</dbReference>
<keyword evidence="4" id="KW-0597">Phosphoprotein</keyword>
<dbReference type="GO" id="GO:0016020">
    <property type="term" value="C:membrane"/>
    <property type="evidence" value="ECO:0007669"/>
    <property type="project" value="UniProtKB-SubCell"/>
</dbReference>
<dbReference type="Gene3D" id="2.60.40.2660">
    <property type="match status" value="1"/>
</dbReference>
<dbReference type="SMART" id="SM00218">
    <property type="entry name" value="ZU5"/>
    <property type="match status" value="1"/>
</dbReference>
<feature type="repeat" description="ANK" evidence="9">
    <location>
        <begin position="650"/>
        <end position="682"/>
    </location>
</feature>
<evidence type="ECO:0000259" key="11">
    <source>
        <dbReference type="PROSITE" id="PS50017"/>
    </source>
</evidence>
<dbReference type="SMART" id="SM00248">
    <property type="entry name" value="ANK"/>
    <property type="match status" value="19"/>
</dbReference>
<dbReference type="SUPFAM" id="SSF47986">
    <property type="entry name" value="DEATH domain"/>
    <property type="match status" value="1"/>
</dbReference>
<dbReference type="InterPro" id="IPR011029">
    <property type="entry name" value="DEATH-like_dom_sf"/>
</dbReference>
<gene>
    <name evidence="13" type="primary">ANK1</name>
</gene>
<feature type="repeat" description="ANK" evidence="9">
    <location>
        <begin position="96"/>
        <end position="128"/>
    </location>
</feature>
<keyword evidence="3" id="KW-0963">Cytoplasm</keyword>
<dbReference type="Gene3D" id="1.10.533.10">
    <property type="entry name" value="Death Domain, Fas"/>
    <property type="match status" value="1"/>
</dbReference>
<protein>
    <submittedName>
        <fullName evidence="13">Ankyrin 1</fullName>
    </submittedName>
</protein>
<feature type="domain" description="ZU5" evidence="12">
    <location>
        <begin position="878"/>
        <end position="1033"/>
    </location>
</feature>
<evidence type="ECO:0000256" key="9">
    <source>
        <dbReference type="PROSITE-ProRule" id="PRU00023"/>
    </source>
</evidence>
<dbReference type="PANTHER" id="PTHR24123:SF71">
    <property type="entry name" value="ANKYRIN 1, ERYTHROCYTIC A ISOFORM X1"/>
    <property type="match status" value="1"/>
</dbReference>
<evidence type="ECO:0000259" key="12">
    <source>
        <dbReference type="PROSITE" id="PS51145"/>
    </source>
</evidence>
<dbReference type="FunFam" id="2.60.220.30:FF:000002">
    <property type="entry name" value="Ankyrin-3 isoform 2"/>
    <property type="match status" value="1"/>
</dbReference>
<evidence type="ECO:0000313" key="14">
    <source>
        <dbReference type="Proteomes" id="UP000694412"/>
    </source>
</evidence>
<dbReference type="GO" id="GO:0007165">
    <property type="term" value="P:signal transduction"/>
    <property type="evidence" value="ECO:0007669"/>
    <property type="project" value="InterPro"/>
</dbReference>
<dbReference type="FunFam" id="2.60.220.30:FF:000001">
    <property type="entry name" value="Ankyrin-3 isoform 2"/>
    <property type="match status" value="1"/>
</dbReference>
<dbReference type="Ensembl" id="ENSCJPT00005026105.1">
    <property type="protein sequence ID" value="ENSCJPP00005018829.1"/>
    <property type="gene ID" value="ENSCJPG00005015227.1"/>
</dbReference>
<reference evidence="13" key="2">
    <citation type="submission" date="2025-08" db="UniProtKB">
        <authorList>
            <consortium name="Ensembl"/>
        </authorList>
    </citation>
    <scope>IDENTIFICATION</scope>
</reference>
<keyword evidence="6 9" id="KW-0040">ANK repeat</keyword>
<accession>A0A8C2TTT9</accession>
<feature type="repeat" description="ANK" evidence="9">
    <location>
        <begin position="63"/>
        <end position="84"/>
    </location>
</feature>
<dbReference type="InterPro" id="IPR051165">
    <property type="entry name" value="Multifunctional_ANK_Repeat"/>
</dbReference>
<feature type="domain" description="ZU5" evidence="12">
    <location>
        <begin position="1035"/>
        <end position="1181"/>
    </location>
</feature>
<feature type="repeat" description="ANK" evidence="9">
    <location>
        <begin position="716"/>
        <end position="748"/>
    </location>
</feature>
<organism evidence="13 14">
    <name type="scientific">Coturnix japonica</name>
    <name type="common">Japanese quail</name>
    <name type="synonym">Coturnix coturnix japonica</name>
    <dbReference type="NCBI Taxonomy" id="93934"/>
    <lineage>
        <taxon>Eukaryota</taxon>
        <taxon>Metazoa</taxon>
        <taxon>Chordata</taxon>
        <taxon>Craniata</taxon>
        <taxon>Vertebrata</taxon>
        <taxon>Euteleostomi</taxon>
        <taxon>Archelosauria</taxon>
        <taxon>Archosauria</taxon>
        <taxon>Dinosauria</taxon>
        <taxon>Saurischia</taxon>
        <taxon>Theropoda</taxon>
        <taxon>Coelurosauria</taxon>
        <taxon>Aves</taxon>
        <taxon>Neognathae</taxon>
        <taxon>Galloanserae</taxon>
        <taxon>Galliformes</taxon>
        <taxon>Phasianidae</taxon>
        <taxon>Perdicinae</taxon>
        <taxon>Coturnix</taxon>
    </lineage>
</organism>
<feature type="transmembrane region" description="Helical" evidence="10">
    <location>
        <begin position="1480"/>
        <end position="1505"/>
    </location>
</feature>
<evidence type="ECO:0000256" key="4">
    <source>
        <dbReference type="ARBA" id="ARBA00022553"/>
    </source>
</evidence>
<dbReference type="FunFam" id="1.25.40.20:FF:000002">
    <property type="entry name" value="Ankyrin-2 isoform 2"/>
    <property type="match status" value="1"/>
</dbReference>
<feature type="repeat" description="ANK" evidence="9">
    <location>
        <begin position="129"/>
        <end position="161"/>
    </location>
</feature>
<feature type="repeat" description="ANK" evidence="9">
    <location>
        <begin position="683"/>
        <end position="715"/>
    </location>
</feature>
<feature type="repeat" description="ANK" evidence="9">
    <location>
        <begin position="290"/>
        <end position="322"/>
    </location>
</feature>
<dbReference type="InterPro" id="IPR040745">
    <property type="entry name" value="Ankyrin_UPA"/>
</dbReference>
<dbReference type="PRINTS" id="PR01415">
    <property type="entry name" value="ANKYRIN"/>
</dbReference>
<feature type="repeat" description="ANK" evidence="9">
    <location>
        <begin position="356"/>
        <end position="388"/>
    </location>
</feature>
<feature type="repeat" description="ANK" evidence="9">
    <location>
        <begin position="617"/>
        <end position="649"/>
    </location>
</feature>
<evidence type="ECO:0000256" key="3">
    <source>
        <dbReference type="ARBA" id="ARBA00022490"/>
    </source>
</evidence>
<comment type="subcellular location">
    <subcellularLocation>
        <location evidence="1">Cytoplasm</location>
        <location evidence="1">Cytoskeleton</location>
    </subcellularLocation>
    <subcellularLocation>
        <location evidence="2">Membrane</location>
    </subcellularLocation>
</comment>
<evidence type="ECO:0000256" key="10">
    <source>
        <dbReference type="SAM" id="Phobius"/>
    </source>
</evidence>
<reference evidence="13" key="1">
    <citation type="submission" date="2015-11" db="EMBL/GenBank/DDBJ databases">
        <authorList>
            <consortium name="International Coturnix japonica Genome Analysis Consortium"/>
            <person name="Warren W."/>
            <person name="Burt D.W."/>
            <person name="Antin P.B."/>
            <person name="Lanford R."/>
            <person name="Gros J."/>
            <person name="Wilson R.K."/>
        </authorList>
    </citation>
    <scope>NUCLEOTIDE SEQUENCE [LARGE SCALE GENOMIC DNA]</scope>
</reference>
<dbReference type="Gene3D" id="2.60.220.30">
    <property type="match status" value="2"/>
</dbReference>
<keyword evidence="7 10" id="KW-0472">Membrane</keyword>
<evidence type="ECO:0000256" key="7">
    <source>
        <dbReference type="ARBA" id="ARBA00023136"/>
    </source>
</evidence>
<feature type="repeat" description="ANK" evidence="9">
    <location>
        <begin position="493"/>
        <end position="525"/>
    </location>
</feature>
<evidence type="ECO:0000256" key="2">
    <source>
        <dbReference type="ARBA" id="ARBA00004370"/>
    </source>
</evidence>
<dbReference type="Proteomes" id="UP000694412">
    <property type="component" value="Chromosome 22"/>
</dbReference>
<dbReference type="Gene3D" id="1.25.40.20">
    <property type="entry name" value="Ankyrin repeat-containing domain"/>
    <property type="match status" value="4"/>
</dbReference>